<feature type="transmembrane region" description="Helical" evidence="2">
    <location>
        <begin position="12"/>
        <end position="32"/>
    </location>
</feature>
<gene>
    <name evidence="3" type="ORF">JCM9157_790</name>
</gene>
<keyword evidence="4" id="KW-1185">Reference proteome</keyword>
<evidence type="ECO:0000256" key="1">
    <source>
        <dbReference type="ARBA" id="ARBA00022448"/>
    </source>
</evidence>
<proteinExistence type="predicted"/>
<dbReference type="eggNOG" id="COG0679">
    <property type="taxonomic scope" value="Bacteria"/>
</dbReference>
<feature type="transmembrane region" description="Helical" evidence="2">
    <location>
        <begin position="67"/>
        <end position="86"/>
    </location>
</feature>
<name>W4QNS5_HALA3</name>
<evidence type="ECO:0000313" key="4">
    <source>
        <dbReference type="Proteomes" id="UP000018896"/>
    </source>
</evidence>
<dbReference type="RefSeq" id="WP_052012932.1">
    <property type="nucleotide sequence ID" value="NZ_BAUV01000004.1"/>
</dbReference>
<protein>
    <submittedName>
        <fullName evidence="3">Uncharacterized protein</fullName>
    </submittedName>
</protein>
<dbReference type="OrthoDB" id="148377at2"/>
<accession>W4QNS5</accession>
<keyword evidence="1" id="KW-0813">Transport</keyword>
<dbReference type="EMBL" id="BAUV01000004">
    <property type="protein sequence ID" value="GAE33765.1"/>
    <property type="molecule type" value="Genomic_DNA"/>
</dbReference>
<dbReference type="AlphaFoldDB" id="W4QNS5"/>
<dbReference type="PANTHER" id="PTHR36838:SF1">
    <property type="entry name" value="SLR1864 PROTEIN"/>
    <property type="match status" value="1"/>
</dbReference>
<comment type="caution">
    <text evidence="3">The sequence shown here is derived from an EMBL/GenBank/DDBJ whole genome shotgun (WGS) entry which is preliminary data.</text>
</comment>
<evidence type="ECO:0000256" key="2">
    <source>
        <dbReference type="SAM" id="Phobius"/>
    </source>
</evidence>
<feature type="transmembrane region" description="Helical" evidence="2">
    <location>
        <begin position="44"/>
        <end position="61"/>
    </location>
</feature>
<keyword evidence="2" id="KW-0472">Membrane</keyword>
<keyword evidence="2" id="KW-0812">Transmembrane</keyword>
<reference evidence="3 4" key="1">
    <citation type="journal article" date="2014" name="Genome Announc.">
        <title>Draft Genome Sequences of Three Alkaliphilic Bacillus Strains, Bacillus wakoensis JCM 9140T, Bacillus akibai JCM 9157T, and Bacillus hemicellulosilyticus JCM 9152T.</title>
        <authorList>
            <person name="Yuki M."/>
            <person name="Oshima K."/>
            <person name="Suda W."/>
            <person name="Oshida Y."/>
            <person name="Kitamura K."/>
            <person name="Iida T."/>
            <person name="Hattori M."/>
            <person name="Ohkuma M."/>
        </authorList>
    </citation>
    <scope>NUCLEOTIDE SEQUENCE [LARGE SCALE GENOMIC DNA]</scope>
    <source>
        <strain evidence="3 4">JCM 9157</strain>
    </source>
</reference>
<dbReference type="STRING" id="1236973.JCM9157_790"/>
<organism evidence="3 4">
    <name type="scientific">Halalkalibacter akibai (strain ATCC 43226 / DSM 21942 / CIP 109018 / JCM 9157 / 1139)</name>
    <name type="common">Bacillus akibai</name>
    <dbReference type="NCBI Taxonomy" id="1236973"/>
    <lineage>
        <taxon>Bacteria</taxon>
        <taxon>Bacillati</taxon>
        <taxon>Bacillota</taxon>
        <taxon>Bacilli</taxon>
        <taxon>Bacillales</taxon>
        <taxon>Bacillaceae</taxon>
        <taxon>Halalkalibacter</taxon>
    </lineage>
</organism>
<dbReference type="Proteomes" id="UP000018896">
    <property type="component" value="Unassembled WGS sequence"/>
</dbReference>
<keyword evidence="2" id="KW-1133">Transmembrane helix</keyword>
<sequence length="108" mass="12133">MFAYGEEAFAYSIMFLVLQSVIMNCFGVYYAARGETGLKMALRAVVKMPATCCIVMKVFSISMPSNLMLTIEVFAEAAIPTVLIILGMQLAKIEWRNFEWGKVTMLQE</sequence>
<dbReference type="PANTHER" id="PTHR36838">
    <property type="entry name" value="AUXIN EFFLUX CARRIER FAMILY PROTEIN"/>
    <property type="match status" value="1"/>
</dbReference>
<evidence type="ECO:0000313" key="3">
    <source>
        <dbReference type="EMBL" id="GAE33765.1"/>
    </source>
</evidence>